<name>A0ABX6V7G8_9GAMM</name>
<reference evidence="2" key="1">
    <citation type="submission" date="2021-07" db="EMBL/GenBank/DDBJ databases">
        <title>Shewanella sp. YLB-07 whole genome sequence.</title>
        <authorList>
            <person name="Yu L."/>
        </authorList>
    </citation>
    <scope>NUCLEOTIDE SEQUENCE</scope>
    <source>
        <strain evidence="2">YLB-08</strain>
    </source>
</reference>
<keyword evidence="1" id="KW-0472">Membrane</keyword>
<dbReference type="RefSeq" id="WP_195873049.1">
    <property type="nucleotide sequence ID" value="NZ_CP045503.2"/>
</dbReference>
<evidence type="ECO:0000313" key="2">
    <source>
        <dbReference type="EMBL" id="QPG58445.1"/>
    </source>
</evidence>
<keyword evidence="1" id="KW-0812">Transmembrane</keyword>
<proteinExistence type="predicted"/>
<feature type="transmembrane region" description="Helical" evidence="1">
    <location>
        <begin position="23"/>
        <end position="43"/>
    </location>
</feature>
<evidence type="ECO:0000256" key="1">
    <source>
        <dbReference type="SAM" id="Phobius"/>
    </source>
</evidence>
<dbReference type="EMBL" id="CP045503">
    <property type="protein sequence ID" value="QPG58445.1"/>
    <property type="molecule type" value="Genomic_DNA"/>
</dbReference>
<protein>
    <submittedName>
        <fullName evidence="2">Uncharacterized protein</fullName>
    </submittedName>
</protein>
<keyword evidence="1" id="KW-1133">Transmembrane helix</keyword>
<dbReference type="Proteomes" id="UP000316416">
    <property type="component" value="Chromosome"/>
</dbReference>
<organism evidence="2 3">
    <name type="scientific">Shewanella eurypsychrophilus</name>
    <dbReference type="NCBI Taxonomy" id="2593656"/>
    <lineage>
        <taxon>Bacteria</taxon>
        <taxon>Pseudomonadati</taxon>
        <taxon>Pseudomonadota</taxon>
        <taxon>Gammaproteobacteria</taxon>
        <taxon>Alteromonadales</taxon>
        <taxon>Shewanellaceae</taxon>
        <taxon>Shewanella</taxon>
    </lineage>
</organism>
<keyword evidence="3" id="KW-1185">Reference proteome</keyword>
<gene>
    <name evidence="2" type="ORF">FM038_014075</name>
</gene>
<accession>A0ABX6V7G8</accession>
<sequence>MAATLVVVGFHCFKEVNETNVTYPLPLVGGAVVGYLLLFFPIYKILGNIGYKYLENPRHYCVSACYQPHFLGGILGYMQPRKRITTEHNNINEKDFIMNQDLYQELFKNTETKAQLNARLEREVYKPTKSNTEQQKQIIQPLDVFMDKFGTDEHTCLKSIDDMYYEHIAKQANPVSAQENEPRDQVIQRLKSNPELMNTINKP</sequence>
<evidence type="ECO:0000313" key="3">
    <source>
        <dbReference type="Proteomes" id="UP000316416"/>
    </source>
</evidence>